<keyword evidence="1" id="KW-0732">Signal</keyword>
<dbReference type="Proteomes" id="UP000216189">
    <property type="component" value="Unassembled WGS sequence"/>
</dbReference>
<dbReference type="Pfam" id="PF18939">
    <property type="entry name" value="DUF5686"/>
    <property type="match status" value="1"/>
</dbReference>
<accession>A0ABX4EJV7</accession>
<evidence type="ECO:0008006" key="4">
    <source>
        <dbReference type="Google" id="ProtNLM"/>
    </source>
</evidence>
<name>A0ABX4EJV7_SEGBR</name>
<dbReference type="RefSeq" id="WP_094448442.1">
    <property type="nucleotide sequence ID" value="NZ_CP091802.1"/>
</dbReference>
<evidence type="ECO:0000313" key="2">
    <source>
        <dbReference type="EMBL" id="OYP55236.1"/>
    </source>
</evidence>
<dbReference type="InterPro" id="IPR043741">
    <property type="entry name" value="DUF5686"/>
</dbReference>
<reference evidence="2 3" key="1">
    <citation type="submission" date="2017-08" db="EMBL/GenBank/DDBJ databases">
        <title>Comparative genomics of non-oral Prevotella species.</title>
        <authorList>
            <person name="Accetto T."/>
            <person name="Nograsek B."/>
            <person name="Avgustin G."/>
        </authorList>
    </citation>
    <scope>NUCLEOTIDE SEQUENCE [LARGE SCALE GENOMIC DNA]</scope>
    <source>
        <strain evidence="2 3">TC1-1</strain>
    </source>
</reference>
<protein>
    <recommendedName>
        <fullName evidence="4">Carboxypeptidase-like regulatory domain-containing protein</fullName>
    </recommendedName>
</protein>
<evidence type="ECO:0000256" key="1">
    <source>
        <dbReference type="SAM" id="SignalP"/>
    </source>
</evidence>
<gene>
    <name evidence="2" type="ORF">CIK91_06875</name>
</gene>
<sequence length="840" mass="97839">MLSKKVGLVVLFLLTILQMQAQITGQILDGEDGYPIPYASVSYKGHHVSVVCDAEGKFTIEAHKGWVLTFSSIGYKSQTHTVNLAQEEINIKLNAQGVQVSEVVVRSKRKRYSRKNNPAVELMRRVIENKKKANLENHDQYQFMKYQKLTFAQNDLDSSKLDKSWYKQQIELSPYNNKYVLPLTVDETVTQHLYDKSDARNRDIVLGLSSKGLNKVMQTGDILNNVLKEVFQDVDIYQDYIRLVQYPFPSPLGRTAISFYRYYIVDTVKVANDSCYHLRFFPNNQQDFGFTGELYIIKDSTLQLKQAVLNIPKKSTVNFVRGMRIEQEFDQLSDGQWALSRDDMWAELAIVSSHPKWLVSRYTRLGDYDFSPIDKHLWRGKADKVESPDARIRNEKFWDEYRPIPLSFSEQNMDKFVANMTKRKGFGVVITALQLAMENYIQTSKIGEPSKFDIGPVTSMLSKNYVDGYRFRLSARTTANLLPHLFWDGYVAYGNHSHNTYYGTTITYALNDKQYSHFEFPRRNIVFDTSRDIASFADRYLTNNRDNIFMTFKTHQTENMYLYNRQKVYFEYETDWGFNALAGFKFESNRPEGLMHFMPVDGSPELFRLRTTDLMVGFSLAPGKTYVNTKQRRVPVNHDVAELELTHDMGLKGFMGGQYASNLTTFKAYKRVWLGSYGYLQLYLRAGAQWNKVPFPLLITPPTSMTLFQENVNSNFNLLRDMEFLNDRYVMWNAAWNLNGKLFNRIPLIKKLKWREYISVKGMIGHLTDKNNPFKNPTDSRLWQFPSGSRIMGNTPYWEMMVGVHNIFKFFGVNYVRRITYRDYSGVDKNGVRFSFMMSF</sequence>
<feature type="signal peptide" evidence="1">
    <location>
        <begin position="1"/>
        <end position="21"/>
    </location>
</feature>
<dbReference type="InterPro" id="IPR008969">
    <property type="entry name" value="CarboxyPept-like_regulatory"/>
</dbReference>
<organism evidence="2 3">
    <name type="scientific">Segatella bryantii</name>
    <name type="common">Prevotella bryantii</name>
    <dbReference type="NCBI Taxonomy" id="77095"/>
    <lineage>
        <taxon>Bacteria</taxon>
        <taxon>Pseudomonadati</taxon>
        <taxon>Bacteroidota</taxon>
        <taxon>Bacteroidia</taxon>
        <taxon>Bacteroidales</taxon>
        <taxon>Prevotellaceae</taxon>
        <taxon>Segatella</taxon>
    </lineage>
</organism>
<dbReference type="Pfam" id="PF13715">
    <property type="entry name" value="CarbopepD_reg_2"/>
    <property type="match status" value="1"/>
</dbReference>
<dbReference type="EMBL" id="NPJF01000030">
    <property type="protein sequence ID" value="OYP55236.1"/>
    <property type="molecule type" value="Genomic_DNA"/>
</dbReference>
<evidence type="ECO:0000313" key="3">
    <source>
        <dbReference type="Proteomes" id="UP000216189"/>
    </source>
</evidence>
<dbReference type="Gene3D" id="2.60.40.1120">
    <property type="entry name" value="Carboxypeptidase-like, regulatory domain"/>
    <property type="match status" value="1"/>
</dbReference>
<proteinExistence type="predicted"/>
<feature type="chain" id="PRO_5045854801" description="Carboxypeptidase-like regulatory domain-containing protein" evidence="1">
    <location>
        <begin position="22"/>
        <end position="840"/>
    </location>
</feature>
<comment type="caution">
    <text evidence="2">The sequence shown here is derived from an EMBL/GenBank/DDBJ whole genome shotgun (WGS) entry which is preliminary data.</text>
</comment>
<dbReference type="SUPFAM" id="SSF49464">
    <property type="entry name" value="Carboxypeptidase regulatory domain-like"/>
    <property type="match status" value="1"/>
</dbReference>
<keyword evidence="3" id="KW-1185">Reference proteome</keyword>